<keyword evidence="7" id="KW-1185">Reference proteome</keyword>
<feature type="signal peptide" evidence="5">
    <location>
        <begin position="1"/>
        <end position="23"/>
    </location>
</feature>
<dbReference type="RefSeq" id="WP_190422535.1">
    <property type="nucleotide sequence ID" value="NZ_JAAOCA010000020.1"/>
</dbReference>
<keyword evidence="3 5" id="KW-0732">Signal</keyword>
<feature type="chain" id="PRO_5046344249" description="Inhibitor of vertebrate lysozyme" evidence="5">
    <location>
        <begin position="24"/>
        <end position="156"/>
    </location>
</feature>
<protein>
    <recommendedName>
        <fullName evidence="8">Inhibitor of vertebrate lysozyme</fullName>
    </recommendedName>
</protein>
<comment type="subcellular location">
    <subcellularLocation>
        <location evidence="1">Periplasm</location>
    </subcellularLocation>
</comment>
<comment type="similarity">
    <text evidence="2">Belongs to the ivy family.</text>
</comment>
<evidence type="ECO:0000256" key="1">
    <source>
        <dbReference type="ARBA" id="ARBA00004418"/>
    </source>
</evidence>
<accession>A0ABR7Z481</accession>
<reference evidence="6 7" key="1">
    <citation type="journal article" date="2020" name="Insects">
        <title>Bacteria Belonging to Pseudomonas typographi sp. nov. from the Bark Beetle Ips typographus Have Genomic Potential to Aid in the Host Ecology.</title>
        <authorList>
            <person name="Peral-Aranega E."/>
            <person name="Saati-Santamaria Z."/>
            <person name="Kolarik M."/>
            <person name="Rivas R."/>
            <person name="Garcia-Fraile P."/>
        </authorList>
    </citation>
    <scope>NUCLEOTIDE SEQUENCE [LARGE SCALE GENOMIC DNA]</scope>
    <source>
        <strain evidence="6 7">CA3A</strain>
    </source>
</reference>
<evidence type="ECO:0000313" key="7">
    <source>
        <dbReference type="Proteomes" id="UP000805841"/>
    </source>
</evidence>
<dbReference type="Pfam" id="PF08816">
    <property type="entry name" value="Ivy"/>
    <property type="match status" value="1"/>
</dbReference>
<evidence type="ECO:0000256" key="3">
    <source>
        <dbReference type="ARBA" id="ARBA00022729"/>
    </source>
</evidence>
<dbReference type="SUPFAM" id="SSF89872">
    <property type="entry name" value="Inhibitor of vertebrate lysozyme, Ivy"/>
    <property type="match status" value="1"/>
</dbReference>
<dbReference type="Proteomes" id="UP000805841">
    <property type="component" value="Unassembled WGS sequence"/>
</dbReference>
<organism evidence="6 7">
    <name type="scientific">Pseudomonas typographi</name>
    <dbReference type="NCBI Taxonomy" id="2715964"/>
    <lineage>
        <taxon>Bacteria</taxon>
        <taxon>Pseudomonadati</taxon>
        <taxon>Pseudomonadota</taxon>
        <taxon>Gammaproteobacteria</taxon>
        <taxon>Pseudomonadales</taxon>
        <taxon>Pseudomonadaceae</taxon>
        <taxon>Pseudomonas</taxon>
    </lineage>
</organism>
<evidence type="ECO:0000256" key="5">
    <source>
        <dbReference type="SAM" id="SignalP"/>
    </source>
</evidence>
<sequence length="156" mass="17419">MNRTLLIPLLAGLLLGSSAVAMAGNDGQDRASELVSSDKQYRSAWQQAVKHEQRLPDWVLNLSGDSDAMSAVPKKDGDNYLVGEVCETKAACRNNRVIVAFSWDKTHAYALWVQVPAGLPEDKDPASHAYYRWLGDPDEGMQALLKEQLRKDQNWY</sequence>
<name>A0ABR7Z481_9PSED</name>
<comment type="caution">
    <text evidence="6">The sequence shown here is derived from an EMBL/GenBank/DDBJ whole genome shotgun (WGS) entry which is preliminary data.</text>
</comment>
<dbReference type="EMBL" id="JAAOCA010000020">
    <property type="protein sequence ID" value="MBD1600316.1"/>
    <property type="molecule type" value="Genomic_DNA"/>
</dbReference>
<evidence type="ECO:0008006" key="8">
    <source>
        <dbReference type="Google" id="ProtNLM"/>
    </source>
</evidence>
<keyword evidence="4" id="KW-0574">Periplasm</keyword>
<evidence type="ECO:0000256" key="2">
    <source>
        <dbReference type="ARBA" id="ARBA00009724"/>
    </source>
</evidence>
<dbReference type="InterPro" id="IPR036501">
    <property type="entry name" value="Inhibitor_vert_lysozyme_sf"/>
</dbReference>
<evidence type="ECO:0000313" key="6">
    <source>
        <dbReference type="EMBL" id="MBD1600316.1"/>
    </source>
</evidence>
<dbReference type="Gene3D" id="3.40.1420.10">
    <property type="entry name" value="Inhibitor of vertebrate lysozyme"/>
    <property type="match status" value="1"/>
</dbReference>
<gene>
    <name evidence="6" type="ORF">HAQ05_16585</name>
</gene>
<evidence type="ECO:0000256" key="4">
    <source>
        <dbReference type="ARBA" id="ARBA00022764"/>
    </source>
</evidence>
<dbReference type="InterPro" id="IPR014453">
    <property type="entry name" value="Inhibitor_vertebrate_lysozyme"/>
</dbReference>
<proteinExistence type="inferred from homology"/>
<dbReference type="PIRSF" id="PIRSF009103">
    <property type="entry name" value="Ivy"/>
    <property type="match status" value="1"/>
</dbReference>